<keyword evidence="1" id="KW-0732">Signal</keyword>
<accession>A0ABY0S2M8</accession>
<feature type="chain" id="PRO_5046524340" evidence="1">
    <location>
        <begin position="27"/>
        <end position="138"/>
    </location>
</feature>
<organism evidence="2 3">
    <name type="scientific">Sulfitobacter litoralis</name>
    <dbReference type="NCBI Taxonomy" id="335975"/>
    <lineage>
        <taxon>Bacteria</taxon>
        <taxon>Pseudomonadati</taxon>
        <taxon>Pseudomonadota</taxon>
        <taxon>Alphaproteobacteria</taxon>
        <taxon>Rhodobacterales</taxon>
        <taxon>Roseobacteraceae</taxon>
        <taxon>Sulfitobacter</taxon>
    </lineage>
</organism>
<feature type="signal peptide" evidence="1">
    <location>
        <begin position="1"/>
        <end position="26"/>
    </location>
</feature>
<evidence type="ECO:0000313" key="2">
    <source>
        <dbReference type="EMBL" id="SDO73444.1"/>
    </source>
</evidence>
<keyword evidence="3" id="KW-1185">Reference proteome</keyword>
<proteinExistence type="predicted"/>
<evidence type="ECO:0000313" key="3">
    <source>
        <dbReference type="Proteomes" id="UP000198646"/>
    </source>
</evidence>
<name>A0ABY0S2M8_9RHOB</name>
<comment type="caution">
    <text evidence="2">The sequence shown here is derived from an EMBL/GenBank/DDBJ whole genome shotgun (WGS) entry which is preliminary data.</text>
</comment>
<gene>
    <name evidence="2" type="ORF">SAMN04488512_10553</name>
</gene>
<dbReference type="Proteomes" id="UP000198646">
    <property type="component" value="Unassembled WGS sequence"/>
</dbReference>
<sequence>MNRNDIVKTFKTALLMASLVAGPALAQGYVPNERLTYTPTENGVRISGSTGFGARGHWCAAAGYAGDQMGAADRQTLYVSEPRARGFGGDGGVTFTLDPTGLTPSPVVILGGSLTKAGSAMTISHGITLCGGLQSPGR</sequence>
<evidence type="ECO:0000256" key="1">
    <source>
        <dbReference type="SAM" id="SignalP"/>
    </source>
</evidence>
<dbReference type="EMBL" id="FNJD01000005">
    <property type="protein sequence ID" value="SDO73444.1"/>
    <property type="molecule type" value="Genomic_DNA"/>
</dbReference>
<protein>
    <submittedName>
        <fullName evidence="2">Uncharacterized protein</fullName>
    </submittedName>
</protein>
<reference evidence="2 3" key="1">
    <citation type="submission" date="2016-10" db="EMBL/GenBank/DDBJ databases">
        <authorList>
            <person name="Varghese N."/>
            <person name="Submissions S."/>
        </authorList>
    </citation>
    <scope>NUCLEOTIDE SEQUENCE [LARGE SCALE GENOMIC DNA]</scope>
    <source>
        <strain evidence="2 3">DSM 17584</strain>
    </source>
</reference>